<feature type="chain" id="PRO_5040242105" evidence="2">
    <location>
        <begin position="22"/>
        <end position="330"/>
    </location>
</feature>
<protein>
    <submittedName>
        <fullName evidence="3">Uncharacterized protein</fullName>
    </submittedName>
</protein>
<evidence type="ECO:0000256" key="2">
    <source>
        <dbReference type="SAM" id="SignalP"/>
    </source>
</evidence>
<evidence type="ECO:0000313" key="3">
    <source>
        <dbReference type="EMBL" id="KAG0017030.1"/>
    </source>
</evidence>
<name>A0A9P6T165_9FUNG</name>
<keyword evidence="4" id="KW-1185">Reference proteome</keyword>
<reference evidence="3" key="1">
    <citation type="journal article" date="2020" name="Fungal Divers.">
        <title>Resolving the Mortierellaceae phylogeny through synthesis of multi-gene phylogenetics and phylogenomics.</title>
        <authorList>
            <person name="Vandepol N."/>
            <person name="Liber J."/>
            <person name="Desiro A."/>
            <person name="Na H."/>
            <person name="Kennedy M."/>
            <person name="Barry K."/>
            <person name="Grigoriev I.V."/>
            <person name="Miller A.N."/>
            <person name="O'Donnell K."/>
            <person name="Stajich J.E."/>
            <person name="Bonito G."/>
        </authorList>
    </citation>
    <scope>NUCLEOTIDE SEQUENCE</scope>
    <source>
        <strain evidence="3">NRRL 2769</strain>
    </source>
</reference>
<evidence type="ECO:0000313" key="4">
    <source>
        <dbReference type="Proteomes" id="UP000703661"/>
    </source>
</evidence>
<dbReference type="EMBL" id="JAAAID010000479">
    <property type="protein sequence ID" value="KAG0017030.1"/>
    <property type="molecule type" value="Genomic_DNA"/>
</dbReference>
<accession>A0A9P6T165</accession>
<dbReference type="OrthoDB" id="2377126at2759"/>
<dbReference type="Proteomes" id="UP000703661">
    <property type="component" value="Unassembled WGS sequence"/>
</dbReference>
<organism evidence="3 4">
    <name type="scientific">Entomortierella chlamydospora</name>
    <dbReference type="NCBI Taxonomy" id="101097"/>
    <lineage>
        <taxon>Eukaryota</taxon>
        <taxon>Fungi</taxon>
        <taxon>Fungi incertae sedis</taxon>
        <taxon>Mucoromycota</taxon>
        <taxon>Mortierellomycotina</taxon>
        <taxon>Mortierellomycetes</taxon>
        <taxon>Mortierellales</taxon>
        <taxon>Mortierellaceae</taxon>
        <taxon>Entomortierella</taxon>
    </lineage>
</organism>
<comment type="caution">
    <text evidence="3">The sequence shown here is derived from an EMBL/GenBank/DDBJ whole genome shotgun (WGS) entry which is preliminary data.</text>
</comment>
<feature type="signal peptide" evidence="2">
    <location>
        <begin position="1"/>
        <end position="21"/>
    </location>
</feature>
<gene>
    <name evidence="3" type="ORF">BGZ80_008678</name>
</gene>
<sequence>MTFTILKIASTLLIVACAVQAAPVAERDCVGDACSQSVQSGKVNLGSTTNIVPVTQVVPITRYQPVVQAYAPIVQAEADCDERGESYYDSSRPSQYIWPHHGHYMNYYPGPGEEMMTMYPYRRYGDYMDRYGRMHRLHDITRFNRGDMDSENISGNRLGKRHVAPEKSEEEEGQMGMQDTKEGCVPSATESCEQSVPISKTDMGSFVSVQPSNVILPSTVYQGHVQSKEANVYAAPEQHNTLAHHHVELGSNTMIQPVTKVFPQTTYQPSVDQKATTIEAAEQSDLSLARSSVSLGSSVTIRPTTTVEPLTIFQPSIKSLPFLITDEGCV</sequence>
<proteinExistence type="predicted"/>
<keyword evidence="2" id="KW-0732">Signal</keyword>
<feature type="region of interest" description="Disordered" evidence="1">
    <location>
        <begin position="148"/>
        <end position="185"/>
    </location>
</feature>
<dbReference type="AlphaFoldDB" id="A0A9P6T165"/>
<evidence type="ECO:0000256" key="1">
    <source>
        <dbReference type="SAM" id="MobiDB-lite"/>
    </source>
</evidence>